<keyword evidence="1" id="KW-0812">Transmembrane</keyword>
<dbReference type="EMBL" id="CAJNOJ010000379">
    <property type="protein sequence ID" value="CAF1424759.1"/>
    <property type="molecule type" value="Genomic_DNA"/>
</dbReference>
<feature type="transmembrane region" description="Helical" evidence="1">
    <location>
        <begin position="88"/>
        <end position="108"/>
    </location>
</feature>
<comment type="caution">
    <text evidence="2">The sequence shown here is derived from an EMBL/GenBank/DDBJ whole genome shotgun (WGS) entry which is preliminary data.</text>
</comment>
<organism evidence="2 3">
    <name type="scientific">Adineta ricciae</name>
    <name type="common">Rotifer</name>
    <dbReference type="NCBI Taxonomy" id="249248"/>
    <lineage>
        <taxon>Eukaryota</taxon>
        <taxon>Metazoa</taxon>
        <taxon>Spiralia</taxon>
        <taxon>Gnathifera</taxon>
        <taxon>Rotifera</taxon>
        <taxon>Eurotatoria</taxon>
        <taxon>Bdelloidea</taxon>
        <taxon>Adinetida</taxon>
        <taxon>Adinetidae</taxon>
        <taxon>Adineta</taxon>
    </lineage>
</organism>
<evidence type="ECO:0000256" key="1">
    <source>
        <dbReference type="SAM" id="Phobius"/>
    </source>
</evidence>
<gene>
    <name evidence="2" type="ORF">EDS130_LOCUS37772</name>
</gene>
<proteinExistence type="predicted"/>
<dbReference type="Pfam" id="PF06912">
    <property type="entry name" value="DUF1275"/>
    <property type="match status" value="1"/>
</dbReference>
<name>A0A815MSX3_ADIRI</name>
<dbReference type="InterPro" id="IPR010699">
    <property type="entry name" value="DUF1275"/>
</dbReference>
<evidence type="ECO:0000313" key="3">
    <source>
        <dbReference type="Proteomes" id="UP000663852"/>
    </source>
</evidence>
<sequence>MSTDSNVPCCSVQTDNIASVKHRSRLTRFIRYFSDDIGTKHVDLQLIILSFSTGIIDVVSSNDFSVFISIQTGNTVTLGIHTSTGSSASYLSICASLFTFLFAGFLSGQIGNLIGHQRRWWILFNMFFQTILIFIVVGLVSENVIKKDEDQKNI</sequence>
<keyword evidence="1" id="KW-0472">Membrane</keyword>
<dbReference type="AlphaFoldDB" id="A0A815MSX3"/>
<reference evidence="2" key="1">
    <citation type="submission" date="2021-02" db="EMBL/GenBank/DDBJ databases">
        <authorList>
            <person name="Nowell W R."/>
        </authorList>
    </citation>
    <scope>NUCLEOTIDE SEQUENCE</scope>
</reference>
<dbReference type="PANTHER" id="PTHR37488">
    <property type="entry name" value="DUF1275 DOMAIN-CONTAINING PROTEIN"/>
    <property type="match status" value="1"/>
</dbReference>
<dbReference type="OrthoDB" id="5288586at2759"/>
<dbReference type="Proteomes" id="UP000663852">
    <property type="component" value="Unassembled WGS sequence"/>
</dbReference>
<keyword evidence="1" id="KW-1133">Transmembrane helix</keyword>
<evidence type="ECO:0000313" key="2">
    <source>
        <dbReference type="EMBL" id="CAF1424759.1"/>
    </source>
</evidence>
<dbReference type="PANTHER" id="PTHR37488:SF2">
    <property type="entry name" value="DUF1275 DOMAIN-CONTAINING PROTEIN"/>
    <property type="match status" value="1"/>
</dbReference>
<protein>
    <submittedName>
        <fullName evidence="2">Uncharacterized protein</fullName>
    </submittedName>
</protein>
<feature type="transmembrane region" description="Helical" evidence="1">
    <location>
        <begin position="120"/>
        <end position="140"/>
    </location>
</feature>
<accession>A0A815MSX3</accession>